<reference evidence="2 3" key="1">
    <citation type="submission" date="2019-07" db="EMBL/GenBank/DDBJ databases">
        <title>Gramella aestuarii sp. nov., isolated from a tidal flat, and emended description of Gramella echinicola.</title>
        <authorList>
            <person name="Liu L."/>
        </authorList>
    </citation>
    <scope>NUCLEOTIDE SEQUENCE [LARGE SCALE GENOMIC DNA]</scope>
    <source>
        <strain evidence="2 3">BS12</strain>
    </source>
</reference>
<organism evidence="2 3">
    <name type="scientific">Christiangramia aestuarii</name>
    <dbReference type="NCBI Taxonomy" id="1028746"/>
    <lineage>
        <taxon>Bacteria</taxon>
        <taxon>Pseudomonadati</taxon>
        <taxon>Bacteroidota</taxon>
        <taxon>Flavobacteriia</taxon>
        <taxon>Flavobacteriales</taxon>
        <taxon>Flavobacteriaceae</taxon>
        <taxon>Christiangramia</taxon>
    </lineage>
</organism>
<accession>A0A7M3SXC8</accession>
<keyword evidence="1" id="KW-1133">Transmembrane helix</keyword>
<dbReference type="OrthoDB" id="1366637at2"/>
<evidence type="ECO:0000313" key="2">
    <source>
        <dbReference type="EMBL" id="MUP41259.1"/>
    </source>
</evidence>
<name>A0A7M3SXC8_9FLAO</name>
<keyword evidence="1" id="KW-0812">Transmembrane</keyword>
<feature type="transmembrane region" description="Helical" evidence="1">
    <location>
        <begin position="64"/>
        <end position="81"/>
    </location>
</feature>
<keyword evidence="3" id="KW-1185">Reference proteome</keyword>
<feature type="transmembrane region" description="Helical" evidence="1">
    <location>
        <begin position="37"/>
        <end position="58"/>
    </location>
</feature>
<dbReference type="AlphaFoldDB" id="A0A7M3SXC8"/>
<gene>
    <name evidence="2" type="ORF">FLP08_01590</name>
</gene>
<keyword evidence="1" id="KW-0472">Membrane</keyword>
<proteinExistence type="predicted"/>
<protein>
    <submittedName>
        <fullName evidence="2">Uncharacterized protein</fullName>
    </submittedName>
</protein>
<dbReference type="EMBL" id="VJVW01000001">
    <property type="protein sequence ID" value="MUP41259.1"/>
    <property type="molecule type" value="Genomic_DNA"/>
</dbReference>
<comment type="caution">
    <text evidence="2">The sequence shown here is derived from an EMBL/GenBank/DDBJ whole genome shotgun (WGS) entry which is preliminary data.</text>
</comment>
<dbReference type="Proteomes" id="UP000460416">
    <property type="component" value="Unassembled WGS sequence"/>
</dbReference>
<feature type="transmembrane region" description="Helical" evidence="1">
    <location>
        <begin position="6"/>
        <end position="25"/>
    </location>
</feature>
<dbReference type="RefSeq" id="WP_156273364.1">
    <property type="nucleotide sequence ID" value="NZ_BAABGI010000002.1"/>
</dbReference>
<sequence length="94" mass="11060">MSSSSQRYLVLISKIIFFYSIFYVVMKVIAMFQGAWVIPNLILSLPYLVFAVVGGFMVKRNSYHWAYVIAGAILISIVRYYEKEWMLQLHEYFS</sequence>
<evidence type="ECO:0000256" key="1">
    <source>
        <dbReference type="SAM" id="Phobius"/>
    </source>
</evidence>
<evidence type="ECO:0000313" key="3">
    <source>
        <dbReference type="Proteomes" id="UP000460416"/>
    </source>
</evidence>